<evidence type="ECO:0000313" key="3">
    <source>
        <dbReference type="Proteomes" id="UP000773064"/>
    </source>
</evidence>
<dbReference type="CDD" id="cd09731">
    <property type="entry name" value="Cse2_I-E"/>
    <property type="match status" value="1"/>
</dbReference>
<name>A0ABS5UNB5_9BIFI</name>
<dbReference type="EMBL" id="JAFEJS010000002">
    <property type="protein sequence ID" value="MBT1172413.1"/>
    <property type="molecule type" value="Genomic_DNA"/>
</dbReference>
<dbReference type="Gene3D" id="1.10.520.40">
    <property type="entry name" value="CRISPR-associated protein Cse2"/>
    <property type="match status" value="1"/>
</dbReference>
<dbReference type="InterPro" id="IPR038287">
    <property type="entry name" value="Cse2_sf"/>
</dbReference>
<dbReference type="Pfam" id="PF09485">
    <property type="entry name" value="CRISPR_Cse2"/>
    <property type="match status" value="1"/>
</dbReference>
<organism evidence="2 3">
    <name type="scientific">Bifidobacterium santillanense</name>
    <dbReference type="NCBI Taxonomy" id="2809028"/>
    <lineage>
        <taxon>Bacteria</taxon>
        <taxon>Bacillati</taxon>
        <taxon>Actinomycetota</taxon>
        <taxon>Actinomycetes</taxon>
        <taxon>Bifidobacteriales</taxon>
        <taxon>Bifidobacteriaceae</taxon>
        <taxon>Bifidobacterium</taxon>
    </lineage>
</organism>
<sequence>MGQHDERTGETSSHDTAYRPKLTPFGDWVAGRVRLLAKGGRTPSGVNDPGYLRNGASATAAVAKLRHGIGHEIGDDSDLLAWVLPDADDAGIAGRDADDSGEPTPRERAAYASITLFAMHQQSIHDVSMHTDGYVTLGRAVGRMAYGNVNENGIRRLFDRLQTANGWKETVRHTRGMIQLLKRERIAINYGLLAQDLLGLRSGRERANRVRLRWCRDFQRGYGEAKSPSASAPSNPSA</sequence>
<evidence type="ECO:0000313" key="2">
    <source>
        <dbReference type="EMBL" id="MBT1172413.1"/>
    </source>
</evidence>
<feature type="region of interest" description="Disordered" evidence="1">
    <location>
        <begin position="1"/>
        <end position="21"/>
    </location>
</feature>
<comment type="caution">
    <text evidence="2">The sequence shown here is derived from an EMBL/GenBank/DDBJ whole genome shotgun (WGS) entry which is preliminary data.</text>
</comment>
<protein>
    <submittedName>
        <fullName evidence="2">Type I-E CRISPR-associated protein Cse2/CasB</fullName>
    </submittedName>
</protein>
<dbReference type="InterPro" id="IPR013382">
    <property type="entry name" value="CRISPR-assoc_prot_Cse2"/>
</dbReference>
<accession>A0ABS5UNB5</accession>
<proteinExistence type="predicted"/>
<dbReference type="Proteomes" id="UP000773064">
    <property type="component" value="Unassembled WGS sequence"/>
</dbReference>
<evidence type="ECO:0000256" key="1">
    <source>
        <dbReference type="SAM" id="MobiDB-lite"/>
    </source>
</evidence>
<keyword evidence="3" id="KW-1185">Reference proteome</keyword>
<gene>
    <name evidence="2" type="primary">casB</name>
    <name evidence="2" type="ORF">JS528_03355</name>
</gene>
<reference evidence="2 3" key="1">
    <citation type="journal article" date="2021" name="Environ. Microbiol.">
        <title>Genetic insights into the dark matter of the mammalian gut microbiota through targeted genome reconstruction.</title>
        <authorList>
            <person name="Lugli G.A."/>
            <person name="Alessandri G."/>
            <person name="Milani C."/>
            <person name="Viappiani A."/>
            <person name="Fontana F."/>
            <person name="Tarracchini C."/>
            <person name="Mancabelli L."/>
            <person name="Argentini C."/>
            <person name="Ruiz L."/>
            <person name="Margolles A."/>
            <person name="van Sinderen D."/>
            <person name="Turroni F."/>
            <person name="Ventura M."/>
        </authorList>
    </citation>
    <scope>NUCLEOTIDE SEQUENCE [LARGE SCALE GENOMIC DNA]</scope>
    <source>
        <strain evidence="2 3">MA2</strain>
    </source>
</reference>
<dbReference type="NCBIfam" id="TIGR02548">
    <property type="entry name" value="casB_cse2"/>
    <property type="match status" value="1"/>
</dbReference>
<feature type="compositionally biased region" description="Basic and acidic residues" evidence="1">
    <location>
        <begin position="1"/>
        <end position="18"/>
    </location>
</feature>
<dbReference type="RefSeq" id="WP_214357692.1">
    <property type="nucleotide sequence ID" value="NZ_JAFEJS010000002.1"/>
</dbReference>